<reference evidence="1" key="2">
    <citation type="journal article" date="2015" name="Fish Shellfish Immunol.">
        <title>Early steps in the European eel (Anguilla anguilla)-Vibrio vulnificus interaction in the gills: Role of the RtxA13 toxin.</title>
        <authorList>
            <person name="Callol A."/>
            <person name="Pajuelo D."/>
            <person name="Ebbesson L."/>
            <person name="Teles M."/>
            <person name="MacKenzie S."/>
            <person name="Amaro C."/>
        </authorList>
    </citation>
    <scope>NUCLEOTIDE SEQUENCE</scope>
</reference>
<reference evidence="1" key="1">
    <citation type="submission" date="2014-11" db="EMBL/GenBank/DDBJ databases">
        <authorList>
            <person name="Amaro Gonzalez C."/>
        </authorList>
    </citation>
    <scope>NUCLEOTIDE SEQUENCE</scope>
</reference>
<dbReference type="AlphaFoldDB" id="A0A0E9R1Z2"/>
<sequence length="54" mass="6084">MHIEIALLHCNADTFSKVLYTSIETINFLKEQINNGLQPVSILAAILDLVLVFR</sequence>
<accession>A0A0E9R1Z2</accession>
<evidence type="ECO:0000313" key="1">
    <source>
        <dbReference type="EMBL" id="JAH22747.1"/>
    </source>
</evidence>
<protein>
    <submittedName>
        <fullName evidence="1">Uncharacterized protein</fullName>
    </submittedName>
</protein>
<name>A0A0E9R1Z2_ANGAN</name>
<dbReference type="EMBL" id="GBXM01085830">
    <property type="protein sequence ID" value="JAH22747.1"/>
    <property type="molecule type" value="Transcribed_RNA"/>
</dbReference>
<organism evidence="1">
    <name type="scientific">Anguilla anguilla</name>
    <name type="common">European freshwater eel</name>
    <name type="synonym">Muraena anguilla</name>
    <dbReference type="NCBI Taxonomy" id="7936"/>
    <lineage>
        <taxon>Eukaryota</taxon>
        <taxon>Metazoa</taxon>
        <taxon>Chordata</taxon>
        <taxon>Craniata</taxon>
        <taxon>Vertebrata</taxon>
        <taxon>Euteleostomi</taxon>
        <taxon>Actinopterygii</taxon>
        <taxon>Neopterygii</taxon>
        <taxon>Teleostei</taxon>
        <taxon>Anguilliformes</taxon>
        <taxon>Anguillidae</taxon>
        <taxon>Anguilla</taxon>
    </lineage>
</organism>
<proteinExistence type="predicted"/>